<dbReference type="InterPro" id="IPR003615">
    <property type="entry name" value="HNH_nuc"/>
</dbReference>
<organism evidence="3 4">
    <name type="scientific">Sistotremastrum niveocremeum HHB9708</name>
    <dbReference type="NCBI Taxonomy" id="1314777"/>
    <lineage>
        <taxon>Eukaryota</taxon>
        <taxon>Fungi</taxon>
        <taxon>Dikarya</taxon>
        <taxon>Basidiomycota</taxon>
        <taxon>Agaricomycotina</taxon>
        <taxon>Agaricomycetes</taxon>
        <taxon>Sistotremastrales</taxon>
        <taxon>Sistotremastraceae</taxon>
        <taxon>Sertulicium</taxon>
        <taxon>Sertulicium niveocremeum</taxon>
    </lineage>
</organism>
<evidence type="ECO:0000259" key="2">
    <source>
        <dbReference type="Pfam" id="PF13391"/>
    </source>
</evidence>
<feature type="domain" description="HNH nuclease" evidence="2">
    <location>
        <begin position="327"/>
        <end position="397"/>
    </location>
</feature>
<evidence type="ECO:0000313" key="4">
    <source>
        <dbReference type="Proteomes" id="UP000076722"/>
    </source>
</evidence>
<gene>
    <name evidence="3" type="ORF">SISNIDRAFT_483149</name>
</gene>
<feature type="region of interest" description="Disordered" evidence="1">
    <location>
        <begin position="101"/>
        <end position="177"/>
    </location>
</feature>
<evidence type="ECO:0000313" key="3">
    <source>
        <dbReference type="EMBL" id="KZS96593.1"/>
    </source>
</evidence>
<evidence type="ECO:0000256" key="1">
    <source>
        <dbReference type="SAM" id="MobiDB-lite"/>
    </source>
</evidence>
<proteinExistence type="predicted"/>
<dbReference type="EMBL" id="KV419399">
    <property type="protein sequence ID" value="KZS96593.1"/>
    <property type="molecule type" value="Genomic_DNA"/>
</dbReference>
<dbReference type="OrthoDB" id="2104739at2759"/>
<dbReference type="Pfam" id="PF13391">
    <property type="entry name" value="HNH_2"/>
    <property type="match status" value="1"/>
</dbReference>
<accession>A0A164Y5B4</accession>
<feature type="region of interest" description="Disordered" evidence="1">
    <location>
        <begin position="54"/>
        <end position="76"/>
    </location>
</feature>
<feature type="compositionally biased region" description="Acidic residues" evidence="1">
    <location>
        <begin position="114"/>
        <end position="126"/>
    </location>
</feature>
<protein>
    <recommendedName>
        <fullName evidence="2">HNH nuclease domain-containing protein</fullName>
    </recommendedName>
</protein>
<keyword evidence="4" id="KW-1185">Reference proteome</keyword>
<dbReference type="AlphaFoldDB" id="A0A164Y5B4"/>
<reference evidence="3 4" key="1">
    <citation type="journal article" date="2016" name="Mol. Biol. Evol.">
        <title>Comparative Genomics of Early-Diverging Mushroom-Forming Fungi Provides Insights into the Origins of Lignocellulose Decay Capabilities.</title>
        <authorList>
            <person name="Nagy L.G."/>
            <person name="Riley R."/>
            <person name="Tritt A."/>
            <person name="Adam C."/>
            <person name="Daum C."/>
            <person name="Floudas D."/>
            <person name="Sun H."/>
            <person name="Yadav J.S."/>
            <person name="Pangilinan J."/>
            <person name="Larsson K.H."/>
            <person name="Matsuura K."/>
            <person name="Barry K."/>
            <person name="Labutti K."/>
            <person name="Kuo R."/>
            <person name="Ohm R.A."/>
            <person name="Bhattacharya S.S."/>
            <person name="Shirouzu T."/>
            <person name="Yoshinaga Y."/>
            <person name="Martin F.M."/>
            <person name="Grigoriev I.V."/>
            <person name="Hibbett D.S."/>
        </authorList>
    </citation>
    <scope>NUCLEOTIDE SEQUENCE [LARGE SCALE GENOMIC DNA]</scope>
    <source>
        <strain evidence="3 4">HHB9708</strain>
    </source>
</reference>
<dbReference type="STRING" id="1314777.A0A164Y5B4"/>
<name>A0A164Y5B4_9AGAM</name>
<sequence>MRRSVYIGVTGAETTLNKREYRSARLPSRSWPFNLRLSPHLSLPPSITILVSMDKARQTTDTTEPRKKKQKVKHTPEQLQAIEHRLEAEEKVHLEQAMRQAHEPLSDVEMISDTSDEDDDAEDDYDIMINQDNTTNPSQRPPIDRSPFPPQDPTPFQNLVFRPKDLPPPDQFRRRGRGVKQAYRQIYALYEEHKELTPPRTTKKTAKYPVNNPLVCIRLLGLLLIHAPTKAGCITAAREISLCQGDLDTLLIVAERTVQLLMRCFKVGSRGPTPTMEAHPLRTSFDDDVTTISREMKSPSELPESVRQKILYTRQKSLCPIAAEKCPHFEVAHIIPWSINSEIDKPGQLAKMSWGSNVWAFLKWYGDIDPSPLQGNGINDPSNLIGMALACHRCFDRLELWLTPMDPDRNPHLYNLGLHRSVRSTILNLSKKTDMADIGLFDGSPRPERTPIPNPKYLALHAAVCKIFNDSGAVWYVNSQLEHATSTMAEDGSSAWLLAQHLQLIDKPRRPQGRPA</sequence>
<feature type="compositionally biased region" description="Basic and acidic residues" evidence="1">
    <location>
        <begin position="162"/>
        <end position="173"/>
    </location>
</feature>
<dbReference type="Proteomes" id="UP000076722">
    <property type="component" value="Unassembled WGS sequence"/>
</dbReference>